<evidence type="ECO:0000256" key="5">
    <source>
        <dbReference type="ARBA" id="ARBA00023136"/>
    </source>
</evidence>
<dbReference type="PANTHER" id="PTHR33406">
    <property type="entry name" value="MEMBRANE PROTEIN MJ1562-RELATED"/>
    <property type="match status" value="1"/>
</dbReference>
<feature type="transmembrane region" description="Helical" evidence="6">
    <location>
        <begin position="786"/>
        <end position="807"/>
    </location>
</feature>
<feature type="transmembrane region" description="Helical" evidence="6">
    <location>
        <begin position="362"/>
        <end position="381"/>
    </location>
</feature>
<feature type="non-terminal residue" evidence="8">
    <location>
        <position position="1"/>
    </location>
</feature>
<dbReference type="PROSITE" id="PS50156">
    <property type="entry name" value="SSD"/>
    <property type="match status" value="2"/>
</dbReference>
<feature type="transmembrane region" description="Helical" evidence="6">
    <location>
        <begin position="387"/>
        <end position="413"/>
    </location>
</feature>
<evidence type="ECO:0000256" key="3">
    <source>
        <dbReference type="ARBA" id="ARBA00022692"/>
    </source>
</evidence>
<feature type="transmembrane region" description="Helical" evidence="6">
    <location>
        <begin position="259"/>
        <end position="278"/>
    </location>
</feature>
<feature type="domain" description="SSD" evidence="7">
    <location>
        <begin position="292"/>
        <end position="412"/>
    </location>
</feature>
<keyword evidence="5 6" id="KW-0472">Membrane</keyword>
<accession>A0A381SIW2</accession>
<comment type="subcellular location">
    <subcellularLocation>
        <location evidence="1">Cell membrane</location>
        <topology evidence="1">Multi-pass membrane protein</topology>
    </subcellularLocation>
</comment>
<feature type="domain" description="SSD" evidence="7">
    <location>
        <begin position="686"/>
        <end position="813"/>
    </location>
</feature>
<reference evidence="8" key="1">
    <citation type="submission" date="2018-05" db="EMBL/GenBank/DDBJ databases">
        <authorList>
            <person name="Lanie J.A."/>
            <person name="Ng W.-L."/>
            <person name="Kazmierczak K.M."/>
            <person name="Andrzejewski T.M."/>
            <person name="Davidsen T.M."/>
            <person name="Wayne K.J."/>
            <person name="Tettelin H."/>
            <person name="Glass J.I."/>
            <person name="Rusch D."/>
            <person name="Podicherti R."/>
            <person name="Tsui H.-C.T."/>
            <person name="Winkler M.E."/>
        </authorList>
    </citation>
    <scope>NUCLEOTIDE SEQUENCE</scope>
</reference>
<feature type="transmembrane region" description="Helical" evidence="6">
    <location>
        <begin position="311"/>
        <end position="331"/>
    </location>
</feature>
<keyword evidence="3 6" id="KW-0812">Transmembrane</keyword>
<feature type="transmembrane region" description="Helical" evidence="6">
    <location>
        <begin position="757"/>
        <end position="780"/>
    </location>
</feature>
<dbReference type="Pfam" id="PF03176">
    <property type="entry name" value="MMPL"/>
    <property type="match status" value="2"/>
</dbReference>
<feature type="transmembrane region" description="Helical" evidence="6">
    <location>
        <begin position="15"/>
        <end position="33"/>
    </location>
</feature>
<keyword evidence="2" id="KW-1003">Cell membrane</keyword>
<name>A0A381SIW2_9ZZZZ</name>
<feature type="transmembrane region" description="Helical" evidence="6">
    <location>
        <begin position="440"/>
        <end position="459"/>
    </location>
</feature>
<dbReference type="GO" id="GO:0005886">
    <property type="term" value="C:plasma membrane"/>
    <property type="evidence" value="ECO:0007669"/>
    <property type="project" value="UniProtKB-SubCell"/>
</dbReference>
<evidence type="ECO:0000256" key="4">
    <source>
        <dbReference type="ARBA" id="ARBA00022989"/>
    </source>
</evidence>
<evidence type="ECO:0000256" key="6">
    <source>
        <dbReference type="SAM" id="Phobius"/>
    </source>
</evidence>
<evidence type="ECO:0000313" key="8">
    <source>
        <dbReference type="EMBL" id="SVA03349.1"/>
    </source>
</evidence>
<feature type="transmembrane region" description="Helical" evidence="6">
    <location>
        <begin position="688"/>
        <end position="708"/>
    </location>
</feature>
<sequence length="820" mass="94150">VTLANLYKNVVIKKAKFLFVFLLLILITFSFFFKNFNLDASSDSLLLENDTDLKYLREVNKRYGSRDFLVLTYAPKLAFDNKETIINLQYFKSKIEKLDWVDNVITILDIPLLKSSDELLIERVKNFKTLSHPEIDKKRAFKEIIESPIYKNFVISEDGKTSGIIVYLKRDPKLSKYIKTKDDFLNKKSEGKFNSEDKKKYKKFLKEYNQYKIFYNKKNHRNIVEIREVINKYSEGTKIHLGGIPMIADDMMSFIKSDITVFGIGVFLFIILTLWLIFKNFKWVIIPLTCCFFSVAIMIGLLGLLGWKVTVISSNFIALMLILNMAMNIHVTVRYLQIREENTNVANDKNIFTACKKMYSPILYTTLTTICAFLSLIFSGIRPIIDFGWMMTFGLIVSFITTFTLLPVLIKILKTDSAIIKEKSKSIITKKLGNFAKKNNFLIFSLTLVILISSVIGISKLEVENSFINYFDKKTEIYKGMKLIDDKLGGTTPLDIIIKFPTIKKSRDKNDEDKFDDWEEDNDENEKYWFTRNKIDKISSVHDYLDSIPEIGKVLSFASIIRVVEDLSDNKKLQSLEMGVLYSKIPESVKKEIVNPYISIKNNEARISVRVKDSLKNLRRNELIKKIKSDLNIKLGLNQNEYKLAGVLILFNNLLQSLFKSQILTLGFVMIGIFLMFLILFRNIVLALIGVVPNFLAALFILGIIGLMRIPLDMMTITIAAITIGIAVDNSIHYIYRFKEEFGKLRNYDLTIDKSHGTVGIAILNTSITIIFGFSILVFSKFIPTIYFGVFTGLAMLLALISVLTLLPKLILIVKPFGNE</sequence>
<feature type="transmembrane region" description="Helical" evidence="6">
    <location>
        <begin position="663"/>
        <end position="681"/>
    </location>
</feature>
<dbReference type="InterPro" id="IPR004869">
    <property type="entry name" value="MMPL_dom"/>
</dbReference>
<gene>
    <name evidence="8" type="ORF">METZ01_LOCUS56203</name>
</gene>
<proteinExistence type="predicted"/>
<organism evidence="8">
    <name type="scientific">marine metagenome</name>
    <dbReference type="NCBI Taxonomy" id="408172"/>
    <lineage>
        <taxon>unclassified sequences</taxon>
        <taxon>metagenomes</taxon>
        <taxon>ecological metagenomes</taxon>
    </lineage>
</organism>
<dbReference type="PANTHER" id="PTHR33406:SF13">
    <property type="entry name" value="MEMBRANE PROTEIN YDFJ"/>
    <property type="match status" value="1"/>
</dbReference>
<dbReference type="EMBL" id="UINC01003099">
    <property type="protein sequence ID" value="SVA03349.1"/>
    <property type="molecule type" value="Genomic_DNA"/>
</dbReference>
<feature type="transmembrane region" description="Helical" evidence="6">
    <location>
        <begin position="285"/>
        <end position="305"/>
    </location>
</feature>
<dbReference type="AlphaFoldDB" id="A0A381SIW2"/>
<dbReference type="InterPro" id="IPR050545">
    <property type="entry name" value="Mycobact_MmpL"/>
</dbReference>
<keyword evidence="4 6" id="KW-1133">Transmembrane helix</keyword>
<dbReference type="InterPro" id="IPR000731">
    <property type="entry name" value="SSD"/>
</dbReference>
<evidence type="ECO:0000256" key="1">
    <source>
        <dbReference type="ARBA" id="ARBA00004651"/>
    </source>
</evidence>
<feature type="transmembrane region" description="Helical" evidence="6">
    <location>
        <begin position="714"/>
        <end position="736"/>
    </location>
</feature>
<evidence type="ECO:0000259" key="7">
    <source>
        <dbReference type="PROSITE" id="PS50156"/>
    </source>
</evidence>
<dbReference type="SUPFAM" id="SSF82866">
    <property type="entry name" value="Multidrug efflux transporter AcrB transmembrane domain"/>
    <property type="match status" value="2"/>
</dbReference>
<dbReference type="Gene3D" id="1.20.1640.10">
    <property type="entry name" value="Multidrug efflux transporter AcrB transmembrane domain"/>
    <property type="match status" value="2"/>
</dbReference>
<protein>
    <recommendedName>
        <fullName evidence="7">SSD domain-containing protein</fullName>
    </recommendedName>
</protein>
<evidence type="ECO:0000256" key="2">
    <source>
        <dbReference type="ARBA" id="ARBA00022475"/>
    </source>
</evidence>